<dbReference type="PaxDb" id="4113-PGSC0003DMT400093933"/>
<reference evidence="2" key="1">
    <citation type="journal article" date="2011" name="Nature">
        <title>Genome sequence and analysis of the tuber crop potato.</title>
        <authorList>
            <consortium name="The Potato Genome Sequencing Consortium"/>
        </authorList>
    </citation>
    <scope>NUCLEOTIDE SEQUENCE [LARGE SCALE GENOMIC DNA]</scope>
    <source>
        <strain evidence="2">cv. DM1-3 516 R44</strain>
    </source>
</reference>
<evidence type="ECO:0000313" key="1">
    <source>
        <dbReference type="EnsemblPlants" id="PGSC0003DMT400093933"/>
    </source>
</evidence>
<sequence>MNNTNKRLNILDAKVNKLSDIVSDLRVVVEESRINDNVGDGEQDMLAKKKMVDHSSIIDSSSLEFYFIKMRQSYKNQKNVLAAWKFLQESDRCVVKAAFLHNVDKTVVAASSQDTSSPLDDRTCDSQEDSCKYASPTGVSVVPFSLDCDICTSLMDVHRTVVVASSQGVVSSSLDHGTCASLANANKTDVVASSQKTYSPLDDRT</sequence>
<proteinExistence type="predicted"/>
<dbReference type="Gramene" id="PGSC0003DMT400093933">
    <property type="protein sequence ID" value="PGSC0003DMT400093933"/>
    <property type="gene ID" value="PGSC0003DMG400043504"/>
</dbReference>
<protein>
    <submittedName>
        <fullName evidence="1">Uncharacterized protein</fullName>
    </submittedName>
</protein>
<dbReference type="AlphaFoldDB" id="M1DT12"/>
<organism evidence="1 2">
    <name type="scientific">Solanum tuberosum</name>
    <name type="common">Potato</name>
    <dbReference type="NCBI Taxonomy" id="4113"/>
    <lineage>
        <taxon>Eukaryota</taxon>
        <taxon>Viridiplantae</taxon>
        <taxon>Streptophyta</taxon>
        <taxon>Embryophyta</taxon>
        <taxon>Tracheophyta</taxon>
        <taxon>Spermatophyta</taxon>
        <taxon>Magnoliopsida</taxon>
        <taxon>eudicotyledons</taxon>
        <taxon>Gunneridae</taxon>
        <taxon>Pentapetalae</taxon>
        <taxon>asterids</taxon>
        <taxon>lamiids</taxon>
        <taxon>Solanales</taxon>
        <taxon>Solanaceae</taxon>
        <taxon>Solanoideae</taxon>
        <taxon>Solaneae</taxon>
        <taxon>Solanum</taxon>
    </lineage>
</organism>
<dbReference type="InParanoid" id="M1DT12"/>
<name>M1DT12_SOLTU</name>
<accession>M1DT12</accession>
<dbReference type="HOGENOM" id="CLU_1339545_0_0_1"/>
<reference evidence="1" key="2">
    <citation type="submission" date="2015-06" db="UniProtKB">
        <authorList>
            <consortium name="EnsemblPlants"/>
        </authorList>
    </citation>
    <scope>IDENTIFICATION</scope>
    <source>
        <strain evidence="1">DM1-3 516 R44</strain>
    </source>
</reference>
<dbReference type="Proteomes" id="UP000011115">
    <property type="component" value="Unassembled WGS sequence"/>
</dbReference>
<keyword evidence="2" id="KW-1185">Reference proteome</keyword>
<evidence type="ECO:0000313" key="2">
    <source>
        <dbReference type="Proteomes" id="UP000011115"/>
    </source>
</evidence>
<dbReference type="EnsemblPlants" id="PGSC0003DMT400093933">
    <property type="protein sequence ID" value="PGSC0003DMT400093933"/>
    <property type="gene ID" value="PGSC0003DMG400043504"/>
</dbReference>